<organism evidence="1 2">
    <name type="scientific">Aspergillus melleus</name>
    <dbReference type="NCBI Taxonomy" id="138277"/>
    <lineage>
        <taxon>Eukaryota</taxon>
        <taxon>Fungi</taxon>
        <taxon>Dikarya</taxon>
        <taxon>Ascomycota</taxon>
        <taxon>Pezizomycotina</taxon>
        <taxon>Eurotiomycetes</taxon>
        <taxon>Eurotiomycetidae</taxon>
        <taxon>Eurotiales</taxon>
        <taxon>Aspergillaceae</taxon>
        <taxon>Aspergillus</taxon>
        <taxon>Aspergillus subgen. Circumdati</taxon>
    </lineage>
</organism>
<gene>
    <name evidence="1" type="ORF">N8T08_011045</name>
</gene>
<proteinExistence type="predicted"/>
<accession>A0ACC3AQD9</accession>
<keyword evidence="2" id="KW-1185">Reference proteome</keyword>
<protein>
    <submittedName>
        <fullName evidence="1">Uncharacterized protein</fullName>
    </submittedName>
</protein>
<dbReference type="EMBL" id="JAOPJF010000095">
    <property type="protein sequence ID" value="KAK1139884.1"/>
    <property type="molecule type" value="Genomic_DNA"/>
</dbReference>
<sequence>MTLFLKAALAPGNGLLFPIVALCSSLLLWRFWRFVIRPKLRPLDPKELPYWIPIVGHAAAFFNNSYVLLRNGDKYFRGSKESYAVEVMGQTIYVVTSARDSAEIYKNTTTMSFEIFVRKFIRSCGASDELLDRLYGASPLAGDVESRSLGDKTHDFHGMQLFPGGHLPEFTAIFKDFLEDAVRMDRLPGKCYITASGEGWVNLRLMRFVSDYFVDAGQRTYFGKRLGEIDPDLIWTFLELEDRSWQILYEIPAVFARKAHAARDGIIDAIQKWFETPPEDRPDGSWWMNTMEAEMKALGFNTREMATTVVPIYIGSNTSTRKACFWLLAFLLFNPELIEIIREETKPALGNGPVDLEYLKNNCPQLNAIWMETLRMATSAASFRFLTEDTMVGSKLLRKGNRVLVPSRQLHYDTDAFGDDVQAFNPGRFLTGNKLTMGRNWKPFGGGKNQCPGRFVAQQQTFLFVTLLLHRFDIEMLPGQSFPRWAEGDPFPGMMPAKNGDDLIVRPVPARPKKTDIVRSRTGCQGCRERKTKCDEQKPTCGTCVRLGKVCRDRDREFRFRVTTGRAEATDRSSQASELTSSDGSAFADLDLIRSLQHTERDVFYSTYWESQCLPALHPIFLSTSRHITNDVMLKDAILALSSCNLSRLHAEQRTQSTTSMGLFSPSLVHQTRSQLYYSSAIRRFASLNQLEYQANPTLSLTVLVLFAYIESSMGNFHGFSCHVHGLSNLFIDIHDAVLSSTFTPLLSAWMQVRFVVWWARAYFSAIEVHQQLPSITLPPSLNAPCSSLHERRVMILSIMCEAHRISFQAALRHWSSDAASPDPNPTVTINPQVLLAEQSHRLDEWLSHLPPSEQPIPPSPNVPFPTPQINQNNQTNHPITFPSHDAALNFAYSLIARIMTSPSFLTTLPSTNPTDLGHECSASVPFLTLLLRVLAGINLRTSLVQNTYTIGFSSLLLASLLRCQDTTLSLEIQSWLQKLNDVHPTEEGAFPVYQALRVAKAVNRQRTEHGFDVFAISLPVDDGGGWPKFKSA</sequence>
<name>A0ACC3AQD9_9EURO</name>
<comment type="caution">
    <text evidence="1">The sequence shown here is derived from an EMBL/GenBank/DDBJ whole genome shotgun (WGS) entry which is preliminary data.</text>
</comment>
<evidence type="ECO:0000313" key="1">
    <source>
        <dbReference type="EMBL" id="KAK1139884.1"/>
    </source>
</evidence>
<reference evidence="1 2" key="1">
    <citation type="journal article" date="2023" name="ACS Omega">
        <title>Identification of the Neoaspergillic Acid Biosynthesis Gene Cluster by Establishing an In Vitro CRISPR-Ribonucleoprotein Genetic System in Aspergillus melleus.</title>
        <authorList>
            <person name="Yuan B."/>
            <person name="Grau M.F."/>
            <person name="Murata R.M."/>
            <person name="Torok T."/>
            <person name="Venkateswaran K."/>
            <person name="Stajich J.E."/>
            <person name="Wang C.C.C."/>
        </authorList>
    </citation>
    <scope>NUCLEOTIDE SEQUENCE [LARGE SCALE GENOMIC DNA]</scope>
    <source>
        <strain evidence="1 2">IMV 1140</strain>
    </source>
</reference>
<dbReference type="Proteomes" id="UP001177260">
    <property type="component" value="Unassembled WGS sequence"/>
</dbReference>
<evidence type="ECO:0000313" key="2">
    <source>
        <dbReference type="Proteomes" id="UP001177260"/>
    </source>
</evidence>